<name>A0AA88L6V7_ARTSF</name>
<dbReference type="Proteomes" id="UP001187531">
    <property type="component" value="Unassembled WGS sequence"/>
</dbReference>
<gene>
    <name evidence="2" type="ORF">QYM36_004529</name>
</gene>
<evidence type="ECO:0000256" key="1">
    <source>
        <dbReference type="SAM" id="MobiDB-lite"/>
    </source>
</evidence>
<evidence type="ECO:0000313" key="2">
    <source>
        <dbReference type="EMBL" id="KAK2720673.1"/>
    </source>
</evidence>
<keyword evidence="3" id="KW-1185">Reference proteome</keyword>
<proteinExistence type="predicted"/>
<feature type="region of interest" description="Disordered" evidence="1">
    <location>
        <begin position="187"/>
        <end position="220"/>
    </location>
</feature>
<protein>
    <submittedName>
        <fullName evidence="2">Uncharacterized protein</fullName>
    </submittedName>
</protein>
<dbReference type="EMBL" id="JAVRJZ010000007">
    <property type="protein sequence ID" value="KAK2720673.1"/>
    <property type="molecule type" value="Genomic_DNA"/>
</dbReference>
<comment type="caution">
    <text evidence="2">The sequence shown here is derived from an EMBL/GenBank/DDBJ whole genome shotgun (WGS) entry which is preliminary data.</text>
</comment>
<reference evidence="2" key="1">
    <citation type="submission" date="2023-07" db="EMBL/GenBank/DDBJ databases">
        <title>Chromosome-level genome assembly of Artemia franciscana.</title>
        <authorList>
            <person name="Jo E."/>
        </authorList>
    </citation>
    <scope>NUCLEOTIDE SEQUENCE</scope>
    <source>
        <tissue evidence="2">Whole body</tissue>
    </source>
</reference>
<sequence>MLANATRSRTELYLIGSSVSALRGSKLPSLRMALGFFLHLHLELNETIRHSSAAAVTKLAKFWQKARIPMRDHQNCQTKLEQAFEEWRLLKKNKARKSSTQQAREAAFVSRLEDLFDIAHADALNTMSIQEDKDFLLAQREKGRRGSMVGVDETLACKEKRVSEREQQTLKRRQQTENIQQIEASTAELTTSGSEISAAEDVDREGAVGGSRTQKRKRGRKAVVTPELAAAVDRTKVSDRKAVFVIAETAKSLGMTIDQLALNRDSSDVPLVVHWDGKLIPDLIGKEKVDCLPVLVSGKEVLQLLTVAKLPSRTGEAQASAVFGAIEDWGIPGNIRAMCFDTTSSNTGRISGACVLLEQKLGKELLSLACRHHIMELVIGAVFQVCMGSTSSPEVPLFKRFQDYWRFIDTDKYETGIAADDVVRLVDDIKQSTIDFANKHLEQSQPRDDYKEFLELVLIFLGATPARGVRFMSPGVMHHARWMSKVIYSLKIWMFKAQFRLTLTEERGLHDVCVFAVRVYLKAWISAPLASGAPYSDLLLLKLLLEYSSIHLAISKATSNKFSDHLWYLSPELVGLAFFNSCVSSSTKRLMVSAMQSEDEQEHTKRITIDLDSAKNKNLEHFVTAKSAKLFQMMDLPDGFLTFDPDLWEDRHDYKLASETVRSLKVVNEQAERGVALIQEYSSFITQDELQLQFLLQVVNEHCRVYPDSRKQTLSGQP</sequence>
<dbReference type="PANTHER" id="PTHR46113">
    <property type="entry name" value="SNAC DOMAIN-CONTAINING PROTEIN"/>
    <property type="match status" value="1"/>
</dbReference>
<evidence type="ECO:0000313" key="3">
    <source>
        <dbReference type="Proteomes" id="UP001187531"/>
    </source>
</evidence>
<organism evidence="2 3">
    <name type="scientific">Artemia franciscana</name>
    <name type="common">Brine shrimp</name>
    <name type="synonym">Artemia sanfranciscana</name>
    <dbReference type="NCBI Taxonomy" id="6661"/>
    <lineage>
        <taxon>Eukaryota</taxon>
        <taxon>Metazoa</taxon>
        <taxon>Ecdysozoa</taxon>
        <taxon>Arthropoda</taxon>
        <taxon>Crustacea</taxon>
        <taxon>Branchiopoda</taxon>
        <taxon>Anostraca</taxon>
        <taxon>Artemiidae</taxon>
        <taxon>Artemia</taxon>
    </lineage>
</organism>
<accession>A0AA88L6V7</accession>
<dbReference type="PANTHER" id="PTHR46113:SF1">
    <property type="entry name" value="PEPTIDASE M17 LEUCYL AMINOPEPTIDASE N-TERMINAL DOMAIN-CONTAINING PROTEIN"/>
    <property type="match status" value="1"/>
</dbReference>
<dbReference type="AlphaFoldDB" id="A0AA88L6V7"/>